<evidence type="ECO:0000259" key="3">
    <source>
        <dbReference type="PROSITE" id="PS50043"/>
    </source>
</evidence>
<dbReference type="PROSITE" id="PS50110">
    <property type="entry name" value="RESPONSE_REGULATORY"/>
    <property type="match status" value="1"/>
</dbReference>
<evidence type="ECO:0000313" key="6">
    <source>
        <dbReference type="Proteomes" id="UP000055019"/>
    </source>
</evidence>
<keyword evidence="2" id="KW-0597">Phosphoprotein</keyword>
<dbReference type="GO" id="GO:0006355">
    <property type="term" value="P:regulation of DNA-templated transcription"/>
    <property type="evidence" value="ECO:0007669"/>
    <property type="project" value="InterPro"/>
</dbReference>
<evidence type="ECO:0000256" key="2">
    <source>
        <dbReference type="PROSITE-ProRule" id="PRU00169"/>
    </source>
</evidence>
<dbReference type="GO" id="GO:0003677">
    <property type="term" value="F:DNA binding"/>
    <property type="evidence" value="ECO:0007669"/>
    <property type="project" value="UniProtKB-KW"/>
</dbReference>
<dbReference type="SUPFAM" id="SSF52172">
    <property type="entry name" value="CheY-like"/>
    <property type="match status" value="1"/>
</dbReference>
<dbReference type="PANTHER" id="PTHR45566:SF2">
    <property type="entry name" value="NARL SUBFAMILY"/>
    <property type="match status" value="1"/>
</dbReference>
<protein>
    <submittedName>
        <fullName evidence="5">Transcriptional regulator</fullName>
    </submittedName>
</protein>
<feature type="modified residue" description="4-aspartylphosphate" evidence="2">
    <location>
        <position position="53"/>
    </location>
</feature>
<dbReference type="InterPro" id="IPR016032">
    <property type="entry name" value="Sig_transdc_resp-reg_C-effctor"/>
</dbReference>
<organism evidence="5 6">
    <name type="scientific">Caballeronia arvi</name>
    <dbReference type="NCBI Taxonomy" id="1777135"/>
    <lineage>
        <taxon>Bacteria</taxon>
        <taxon>Pseudomonadati</taxon>
        <taxon>Pseudomonadota</taxon>
        <taxon>Betaproteobacteria</taxon>
        <taxon>Burkholderiales</taxon>
        <taxon>Burkholderiaceae</taxon>
        <taxon>Caballeronia</taxon>
    </lineage>
</organism>
<feature type="domain" description="HTH luxR-type" evidence="3">
    <location>
        <begin position="149"/>
        <end position="214"/>
    </location>
</feature>
<dbReference type="RefSeq" id="WP_061146896.1">
    <property type="nucleotide sequence ID" value="NZ_FCOM02000007.1"/>
</dbReference>
<dbReference type="CDD" id="cd06170">
    <property type="entry name" value="LuxR_C_like"/>
    <property type="match status" value="1"/>
</dbReference>
<proteinExistence type="predicted"/>
<dbReference type="Gene3D" id="3.40.50.2300">
    <property type="match status" value="1"/>
</dbReference>
<evidence type="ECO:0000313" key="5">
    <source>
        <dbReference type="EMBL" id="SAL49771.1"/>
    </source>
</evidence>
<dbReference type="SMART" id="SM00421">
    <property type="entry name" value="HTH_LUXR"/>
    <property type="match status" value="1"/>
</dbReference>
<accession>A0A158I0X1</accession>
<dbReference type="PANTHER" id="PTHR45566">
    <property type="entry name" value="HTH-TYPE TRANSCRIPTIONAL REGULATOR YHJB-RELATED"/>
    <property type="match status" value="1"/>
</dbReference>
<dbReference type="OrthoDB" id="3374006at2"/>
<dbReference type="PRINTS" id="PR00038">
    <property type="entry name" value="HTHLUXR"/>
</dbReference>
<dbReference type="AlphaFoldDB" id="A0A158I0X1"/>
<dbReference type="EMBL" id="FCOM02000007">
    <property type="protein sequence ID" value="SAL49771.1"/>
    <property type="molecule type" value="Genomic_DNA"/>
</dbReference>
<name>A0A158I0X1_9BURK</name>
<comment type="caution">
    <text evidence="5">The sequence shown here is derived from an EMBL/GenBank/DDBJ whole genome shotgun (WGS) entry which is preliminary data.</text>
</comment>
<sequence length="269" mass="29393">MIINIIGSDAERRAGLKTLLRRIARQAQFTEAKDWRQARSALKRSTPDMIVVDWSPSLRMCDLQSLLDAAPRVPASIMVDRCGAALVYALMSAGAMGIIPRSLDPFLILRALEMVLVGGHYIPPDVVDPVLTHELAARRALSVAKLPRKTRLHPALSPRQQQIMRCVHMGSTNKMIAKTLGISEGTVKIHLASIFQQLGAANRAAAVAIYNGVQNSHLEILRSRSERSARVISGQAGIIPLRRPKTRYPSLLDSDAAALPMAAEPESTF</sequence>
<dbReference type="SUPFAM" id="SSF46894">
    <property type="entry name" value="C-terminal effector domain of the bipartite response regulators"/>
    <property type="match status" value="1"/>
</dbReference>
<dbReference type="Gene3D" id="1.10.10.10">
    <property type="entry name" value="Winged helix-like DNA-binding domain superfamily/Winged helix DNA-binding domain"/>
    <property type="match status" value="1"/>
</dbReference>
<dbReference type="Proteomes" id="UP000055019">
    <property type="component" value="Unassembled WGS sequence"/>
</dbReference>
<evidence type="ECO:0000256" key="1">
    <source>
        <dbReference type="ARBA" id="ARBA00023125"/>
    </source>
</evidence>
<dbReference type="InterPro" id="IPR001789">
    <property type="entry name" value="Sig_transdc_resp-reg_receiver"/>
</dbReference>
<dbReference type="InterPro" id="IPR051015">
    <property type="entry name" value="EvgA-like"/>
</dbReference>
<reference evidence="5" key="1">
    <citation type="submission" date="2016-01" db="EMBL/GenBank/DDBJ databases">
        <authorList>
            <person name="Peeters C."/>
        </authorList>
    </citation>
    <scope>NUCLEOTIDE SEQUENCE [LARGE SCALE GENOMIC DNA]</scope>
    <source>
        <strain evidence="5">LMG 29317</strain>
    </source>
</reference>
<dbReference type="InterPro" id="IPR000792">
    <property type="entry name" value="Tscrpt_reg_LuxR_C"/>
</dbReference>
<keyword evidence="1" id="KW-0238">DNA-binding</keyword>
<evidence type="ECO:0000259" key="4">
    <source>
        <dbReference type="PROSITE" id="PS50110"/>
    </source>
</evidence>
<keyword evidence="6" id="KW-1185">Reference proteome</keyword>
<dbReference type="Pfam" id="PF00196">
    <property type="entry name" value="GerE"/>
    <property type="match status" value="1"/>
</dbReference>
<dbReference type="PROSITE" id="PS50043">
    <property type="entry name" value="HTH_LUXR_2"/>
    <property type="match status" value="1"/>
</dbReference>
<gene>
    <name evidence="5" type="ORF">AWB74_02334</name>
</gene>
<feature type="domain" description="Response regulatory" evidence="4">
    <location>
        <begin position="2"/>
        <end position="116"/>
    </location>
</feature>
<dbReference type="InterPro" id="IPR011006">
    <property type="entry name" value="CheY-like_superfamily"/>
</dbReference>
<dbReference type="GO" id="GO:0000160">
    <property type="term" value="P:phosphorelay signal transduction system"/>
    <property type="evidence" value="ECO:0007669"/>
    <property type="project" value="InterPro"/>
</dbReference>
<dbReference type="InterPro" id="IPR036388">
    <property type="entry name" value="WH-like_DNA-bd_sf"/>
</dbReference>